<proteinExistence type="inferred from homology"/>
<evidence type="ECO:0000313" key="8">
    <source>
        <dbReference type="Proteomes" id="UP000238479"/>
    </source>
</evidence>
<dbReference type="InterPro" id="IPR003953">
    <property type="entry name" value="FAD-dep_OxRdtase_2_FAD-bd"/>
</dbReference>
<evidence type="ECO:0000259" key="5">
    <source>
        <dbReference type="Pfam" id="PF00890"/>
    </source>
</evidence>
<dbReference type="OMA" id="VTHGKEM"/>
<keyword evidence="8" id="KW-1185">Reference proteome</keyword>
<dbReference type="PANTHER" id="PTHR45934">
    <property type="entry name" value="FAD/NAD(P)-BINDING OXIDOREDUCTASE FAMILY PROTEIN"/>
    <property type="match status" value="1"/>
</dbReference>
<dbReference type="Pfam" id="PF01494">
    <property type="entry name" value="FAD_binding_3"/>
    <property type="match status" value="1"/>
</dbReference>
<dbReference type="AlphaFoldDB" id="A0A2P6PSS2"/>
<dbReference type="STRING" id="74649.A0A2P6PSS2"/>
<dbReference type="Gramene" id="PRQ24993">
    <property type="protein sequence ID" value="PRQ24993"/>
    <property type="gene ID" value="RchiOBHm_Chr6g0278611"/>
</dbReference>
<evidence type="ECO:0000256" key="4">
    <source>
        <dbReference type="ARBA" id="ARBA00024018"/>
    </source>
</evidence>
<feature type="domain" description="FAD-dependent oxidoreductase 2 FAD-binding" evidence="5">
    <location>
        <begin position="6"/>
        <end position="63"/>
    </location>
</feature>
<dbReference type="Proteomes" id="UP000238479">
    <property type="component" value="Chromosome 6"/>
</dbReference>
<keyword evidence="1" id="KW-0285">Flavoprotein</keyword>
<dbReference type="GO" id="GO:0004497">
    <property type="term" value="F:monooxygenase activity"/>
    <property type="evidence" value="ECO:0007669"/>
    <property type="project" value="UniProtKB-KW"/>
</dbReference>
<comment type="caution">
    <text evidence="7">The sequence shown here is derived from an EMBL/GenBank/DDBJ whole genome shotgun (WGS) entry which is preliminary data.</text>
</comment>
<dbReference type="PANTHER" id="PTHR45934:SF20">
    <property type="entry name" value="MONOOXYGENASE 2-RELATED"/>
    <property type="match status" value="1"/>
</dbReference>
<protein>
    <submittedName>
        <fullName evidence="7">Putative FAD-binding domain, FAD/NAD(P)-binding domain-containing protein</fullName>
    </submittedName>
</protein>
<dbReference type="InterPro" id="IPR036188">
    <property type="entry name" value="FAD/NAD-bd_sf"/>
</dbReference>
<evidence type="ECO:0000256" key="2">
    <source>
        <dbReference type="ARBA" id="ARBA00023002"/>
    </source>
</evidence>
<dbReference type="Gene3D" id="3.50.50.60">
    <property type="entry name" value="FAD/NAD(P)-binding domain"/>
    <property type="match status" value="1"/>
</dbReference>
<dbReference type="InterPro" id="IPR002938">
    <property type="entry name" value="FAD-bd"/>
</dbReference>
<reference evidence="7 8" key="1">
    <citation type="journal article" date="2018" name="Nat. Genet.">
        <title>The Rosa genome provides new insights in the design of modern roses.</title>
        <authorList>
            <person name="Bendahmane M."/>
        </authorList>
    </citation>
    <scope>NUCLEOTIDE SEQUENCE [LARGE SCALE GENOMIC DNA]</scope>
    <source>
        <strain evidence="8">cv. Old Blush</strain>
    </source>
</reference>
<keyword evidence="2" id="KW-0560">Oxidoreductase</keyword>
<gene>
    <name evidence="7" type="ORF">RchiOBHm_Chr6g0278611</name>
</gene>
<comment type="similarity">
    <text evidence="4">Belongs to the 3-hydroxybenzoate 6-hydroxylase family.</text>
</comment>
<keyword evidence="3" id="KW-0503">Monooxygenase</keyword>
<evidence type="ECO:0000256" key="3">
    <source>
        <dbReference type="ARBA" id="ARBA00023033"/>
    </source>
</evidence>
<dbReference type="PRINTS" id="PR00420">
    <property type="entry name" value="RNGMNOXGNASE"/>
</dbReference>
<dbReference type="Pfam" id="PF00890">
    <property type="entry name" value="FAD_binding_2"/>
    <property type="match status" value="1"/>
</dbReference>
<evidence type="ECO:0000313" key="7">
    <source>
        <dbReference type="EMBL" id="PRQ24993.1"/>
    </source>
</evidence>
<evidence type="ECO:0000256" key="1">
    <source>
        <dbReference type="ARBA" id="ARBA00022630"/>
    </source>
</evidence>
<sequence length="390" mass="43109">MQVVEDVVIVGAGISGLTTALGLHRLGIRSLVLESFHSLRITGFALTTWTNAWKALDAIGVGDYLRQQHLTLLGGDHENRCVKRKLLLEALASELPSGTIRFSSKVVSIEESGYFKLVHLADGTILKAKILVGCDGVNSVVAKWLGFKPPVFTGRSAIRGCAEFKSSHDFDPMFMQYFGNGVRSGVVPCDDKNVYWAITWTPSSQEKELEENPAQLKRYMLSKLGKVSDEVRAVVENTDLDAFISSPLRCRHPWELIWGNISKGNVCVAGDALHPMTPDIGQGGCAALEDGVVLARCLGEALLKNRSQEIRDEGEQGKVEYKMIERGLNKYASERKWRSFDLISTAYVVGFIQEADGKIMTFLRDKFFSPILAGLLLKKADYDCGKLRSF</sequence>
<accession>A0A2P6PSS2</accession>
<dbReference type="InterPro" id="IPR044560">
    <property type="entry name" value="MOase"/>
</dbReference>
<name>A0A2P6PSS2_ROSCH</name>
<feature type="domain" description="FAD-binding" evidence="6">
    <location>
        <begin position="88"/>
        <end position="310"/>
    </location>
</feature>
<dbReference type="EMBL" id="PDCK01000044">
    <property type="protein sequence ID" value="PRQ24993.1"/>
    <property type="molecule type" value="Genomic_DNA"/>
</dbReference>
<evidence type="ECO:0000259" key="6">
    <source>
        <dbReference type="Pfam" id="PF01494"/>
    </source>
</evidence>
<dbReference type="GO" id="GO:0071949">
    <property type="term" value="F:FAD binding"/>
    <property type="evidence" value="ECO:0007669"/>
    <property type="project" value="InterPro"/>
</dbReference>
<dbReference type="SUPFAM" id="SSF51905">
    <property type="entry name" value="FAD/NAD(P)-binding domain"/>
    <property type="match status" value="1"/>
</dbReference>
<organism evidence="7 8">
    <name type="scientific">Rosa chinensis</name>
    <name type="common">China rose</name>
    <dbReference type="NCBI Taxonomy" id="74649"/>
    <lineage>
        <taxon>Eukaryota</taxon>
        <taxon>Viridiplantae</taxon>
        <taxon>Streptophyta</taxon>
        <taxon>Embryophyta</taxon>
        <taxon>Tracheophyta</taxon>
        <taxon>Spermatophyta</taxon>
        <taxon>Magnoliopsida</taxon>
        <taxon>eudicotyledons</taxon>
        <taxon>Gunneridae</taxon>
        <taxon>Pentapetalae</taxon>
        <taxon>rosids</taxon>
        <taxon>fabids</taxon>
        <taxon>Rosales</taxon>
        <taxon>Rosaceae</taxon>
        <taxon>Rosoideae</taxon>
        <taxon>Rosoideae incertae sedis</taxon>
        <taxon>Rosa</taxon>
    </lineage>
</organism>